<evidence type="ECO:0000313" key="3">
    <source>
        <dbReference type="Proteomes" id="UP000183832"/>
    </source>
</evidence>
<dbReference type="EMBL" id="CVRI01000037">
    <property type="protein sequence ID" value="CRK93508.1"/>
    <property type="molecule type" value="Genomic_DNA"/>
</dbReference>
<protein>
    <submittedName>
        <fullName evidence="2">CLUMA_CG007044, isoform C</fullName>
    </submittedName>
</protein>
<organism evidence="2 3">
    <name type="scientific">Clunio marinus</name>
    <dbReference type="NCBI Taxonomy" id="568069"/>
    <lineage>
        <taxon>Eukaryota</taxon>
        <taxon>Metazoa</taxon>
        <taxon>Ecdysozoa</taxon>
        <taxon>Arthropoda</taxon>
        <taxon>Hexapoda</taxon>
        <taxon>Insecta</taxon>
        <taxon>Pterygota</taxon>
        <taxon>Neoptera</taxon>
        <taxon>Endopterygota</taxon>
        <taxon>Diptera</taxon>
        <taxon>Nematocera</taxon>
        <taxon>Chironomoidea</taxon>
        <taxon>Chironomidae</taxon>
        <taxon>Clunio</taxon>
    </lineage>
</organism>
<evidence type="ECO:0000313" key="2">
    <source>
        <dbReference type="EMBL" id="CRK93508.1"/>
    </source>
</evidence>
<reference evidence="2 3" key="1">
    <citation type="submission" date="2015-04" db="EMBL/GenBank/DDBJ databases">
        <authorList>
            <person name="Syromyatnikov M.Y."/>
            <person name="Popov V.N."/>
        </authorList>
    </citation>
    <scope>NUCLEOTIDE SEQUENCE [LARGE SCALE GENOMIC DNA]</scope>
</reference>
<dbReference type="Proteomes" id="UP000183832">
    <property type="component" value="Unassembled WGS sequence"/>
</dbReference>
<sequence length="98" mass="11109">MTLNHIQKPQKEHQTVQLTFSNGSITNIAVNISEELGKTSIWRQLTKDNKFDSNGQPFLDPGNKKESPPLNKKRLSIMSEEEEALTDDKRSSQNISKV</sequence>
<feature type="region of interest" description="Disordered" evidence="1">
    <location>
        <begin position="49"/>
        <end position="98"/>
    </location>
</feature>
<keyword evidence="3" id="KW-1185">Reference proteome</keyword>
<proteinExistence type="predicted"/>
<name>A0A1J1I1P4_9DIPT</name>
<accession>A0A1J1I1P4</accession>
<gene>
    <name evidence="2" type="ORF">CLUMA_CG007044</name>
</gene>
<dbReference type="OrthoDB" id="1735926at2759"/>
<dbReference type="AlphaFoldDB" id="A0A1J1I1P4"/>
<evidence type="ECO:0000256" key="1">
    <source>
        <dbReference type="SAM" id="MobiDB-lite"/>
    </source>
</evidence>